<dbReference type="GO" id="GO:0140575">
    <property type="term" value="F:transmembrane monodehydroascorbate reductase activity"/>
    <property type="evidence" value="ECO:0007669"/>
    <property type="project" value="InterPro"/>
</dbReference>
<keyword evidence="6" id="KW-0479">Metal-binding</keyword>
<comment type="cofactor">
    <cofactor evidence="1">
        <name>heme b</name>
        <dbReference type="ChEBI" id="CHEBI:60344"/>
    </cofactor>
</comment>
<dbReference type="Gene3D" id="1.20.120.1770">
    <property type="match status" value="1"/>
</dbReference>
<keyword evidence="8 12" id="KW-1133">Transmembrane helix</keyword>
<dbReference type="PROSITE" id="PS50939">
    <property type="entry name" value="CYTOCHROME_B561"/>
    <property type="match status" value="1"/>
</dbReference>
<accession>A0AAV8ZEU1</accession>
<feature type="transmembrane region" description="Helical" evidence="12">
    <location>
        <begin position="164"/>
        <end position="186"/>
    </location>
</feature>
<keyword evidence="5 12" id="KW-0812">Transmembrane</keyword>
<feature type="transmembrane region" description="Helical" evidence="12">
    <location>
        <begin position="198"/>
        <end position="218"/>
    </location>
</feature>
<dbReference type="Pfam" id="PF03188">
    <property type="entry name" value="Cytochrom_B561"/>
    <property type="match status" value="1"/>
</dbReference>
<feature type="transmembrane region" description="Helical" evidence="12">
    <location>
        <begin position="119"/>
        <end position="144"/>
    </location>
</feature>
<evidence type="ECO:0000313" key="14">
    <source>
        <dbReference type="EMBL" id="KAJ8962906.1"/>
    </source>
</evidence>
<dbReference type="EMBL" id="JAPWTK010000002">
    <property type="protein sequence ID" value="KAJ8962906.1"/>
    <property type="molecule type" value="Genomic_DNA"/>
</dbReference>
<keyword evidence="15" id="KW-1185">Reference proteome</keyword>
<keyword evidence="9" id="KW-0408">Iron</keyword>
<evidence type="ECO:0000256" key="12">
    <source>
        <dbReference type="SAM" id="Phobius"/>
    </source>
</evidence>
<dbReference type="AlphaFoldDB" id="A0AAV8ZEU1"/>
<name>A0AAV8ZEU1_9CUCU</name>
<dbReference type="Proteomes" id="UP001162162">
    <property type="component" value="Unassembled WGS sequence"/>
</dbReference>
<dbReference type="GO" id="GO:0140571">
    <property type="term" value="F:transmembrane ascorbate ferrireductase activity"/>
    <property type="evidence" value="ECO:0007669"/>
    <property type="project" value="UniProtKB-EC"/>
</dbReference>
<evidence type="ECO:0000256" key="2">
    <source>
        <dbReference type="ARBA" id="ARBA00004141"/>
    </source>
</evidence>
<dbReference type="PANTHER" id="PTHR15422:SF43">
    <property type="entry name" value="ASCORBATE FERRIREDUCTASE (TRANSMEMBRANE)"/>
    <property type="match status" value="1"/>
</dbReference>
<keyword evidence="7" id="KW-0249">Electron transport</keyword>
<proteinExistence type="predicted"/>
<keyword evidence="3" id="KW-0813">Transport</keyword>
<dbReference type="InterPro" id="IPR006593">
    <property type="entry name" value="Cyt_b561/ferric_Rdtase_TM"/>
</dbReference>
<evidence type="ECO:0000256" key="11">
    <source>
        <dbReference type="ARBA" id="ARBA00024225"/>
    </source>
</evidence>
<gene>
    <name evidence="14" type="ORF">NQ318_001317</name>
</gene>
<evidence type="ECO:0000256" key="1">
    <source>
        <dbReference type="ARBA" id="ARBA00001970"/>
    </source>
</evidence>
<protein>
    <recommendedName>
        <fullName evidence="11">ascorbate ferrireductase (transmembrane)</fullName>
        <ecNumber evidence="11">7.2.1.3</ecNumber>
    </recommendedName>
</protein>
<evidence type="ECO:0000256" key="4">
    <source>
        <dbReference type="ARBA" id="ARBA00022617"/>
    </source>
</evidence>
<comment type="subcellular location">
    <subcellularLocation>
        <location evidence="2">Membrane</location>
        <topology evidence="2">Multi-pass membrane protein</topology>
    </subcellularLocation>
</comment>
<evidence type="ECO:0000256" key="5">
    <source>
        <dbReference type="ARBA" id="ARBA00022692"/>
    </source>
</evidence>
<dbReference type="InterPro" id="IPR045150">
    <property type="entry name" value="CYB561D1/2"/>
</dbReference>
<feature type="transmembrane region" description="Helical" evidence="12">
    <location>
        <begin position="20"/>
        <end position="38"/>
    </location>
</feature>
<sequence>MTFVREEVSLFQRLLWLANTIFHQLVAIVTVFVFWICFKNYDLDNALLWHIVLSTGAYVPLMAEAIILFAGDNLWTQELDRPKKYWLHGILLGISIVSVTIGIGYEINRKNESGRPHFVSNHALTGLVSWIFAFLSIVLGLFSWHSQKLKSLARPVLFKFVHNFLGIGCFAIGVSSLCLGFELGGFSRFVTEKERDTTIAITAIVAIWSCLAALKSAYNQLKNTVS</sequence>
<dbReference type="CDD" id="cd08761">
    <property type="entry name" value="Cyt_b561_CYB561D2_like"/>
    <property type="match status" value="1"/>
</dbReference>
<evidence type="ECO:0000256" key="9">
    <source>
        <dbReference type="ARBA" id="ARBA00023004"/>
    </source>
</evidence>
<keyword evidence="10 12" id="KW-0472">Membrane</keyword>
<keyword evidence="4" id="KW-0349">Heme</keyword>
<evidence type="ECO:0000256" key="6">
    <source>
        <dbReference type="ARBA" id="ARBA00022723"/>
    </source>
</evidence>
<evidence type="ECO:0000256" key="10">
    <source>
        <dbReference type="ARBA" id="ARBA00023136"/>
    </source>
</evidence>
<dbReference type="GO" id="GO:0046872">
    <property type="term" value="F:metal ion binding"/>
    <property type="evidence" value="ECO:0007669"/>
    <property type="project" value="UniProtKB-KW"/>
</dbReference>
<dbReference type="GO" id="GO:0016020">
    <property type="term" value="C:membrane"/>
    <property type="evidence" value="ECO:0007669"/>
    <property type="project" value="UniProtKB-SubCell"/>
</dbReference>
<evidence type="ECO:0000256" key="7">
    <source>
        <dbReference type="ARBA" id="ARBA00022982"/>
    </source>
</evidence>
<evidence type="ECO:0000256" key="8">
    <source>
        <dbReference type="ARBA" id="ARBA00022989"/>
    </source>
</evidence>
<reference evidence="14" key="1">
    <citation type="journal article" date="2023" name="Insect Mol. Biol.">
        <title>Genome sequencing provides insights into the evolution of gene families encoding plant cell wall-degrading enzymes in longhorned beetles.</title>
        <authorList>
            <person name="Shin N.R."/>
            <person name="Okamura Y."/>
            <person name="Kirsch R."/>
            <person name="Pauchet Y."/>
        </authorList>
    </citation>
    <scope>NUCLEOTIDE SEQUENCE</scope>
    <source>
        <strain evidence="14">AMC_N1</strain>
    </source>
</reference>
<dbReference type="PANTHER" id="PTHR15422">
    <property type="entry name" value="OS05G0565100 PROTEIN"/>
    <property type="match status" value="1"/>
</dbReference>
<feature type="domain" description="Cytochrome b561" evidence="13">
    <location>
        <begin position="17"/>
        <end position="218"/>
    </location>
</feature>
<comment type="caution">
    <text evidence="14">The sequence shown here is derived from an EMBL/GenBank/DDBJ whole genome shotgun (WGS) entry which is preliminary data.</text>
</comment>
<organism evidence="14 15">
    <name type="scientific">Aromia moschata</name>
    <dbReference type="NCBI Taxonomy" id="1265417"/>
    <lineage>
        <taxon>Eukaryota</taxon>
        <taxon>Metazoa</taxon>
        <taxon>Ecdysozoa</taxon>
        <taxon>Arthropoda</taxon>
        <taxon>Hexapoda</taxon>
        <taxon>Insecta</taxon>
        <taxon>Pterygota</taxon>
        <taxon>Neoptera</taxon>
        <taxon>Endopterygota</taxon>
        <taxon>Coleoptera</taxon>
        <taxon>Polyphaga</taxon>
        <taxon>Cucujiformia</taxon>
        <taxon>Chrysomeloidea</taxon>
        <taxon>Cerambycidae</taxon>
        <taxon>Cerambycinae</taxon>
        <taxon>Callichromatini</taxon>
        <taxon>Aromia</taxon>
    </lineage>
</organism>
<evidence type="ECO:0000259" key="13">
    <source>
        <dbReference type="PROSITE" id="PS50939"/>
    </source>
</evidence>
<evidence type="ECO:0000256" key="3">
    <source>
        <dbReference type="ARBA" id="ARBA00022448"/>
    </source>
</evidence>
<dbReference type="SMART" id="SM00665">
    <property type="entry name" value="B561"/>
    <property type="match status" value="1"/>
</dbReference>
<feature type="transmembrane region" description="Helical" evidence="12">
    <location>
        <begin position="85"/>
        <end position="107"/>
    </location>
</feature>
<feature type="transmembrane region" description="Helical" evidence="12">
    <location>
        <begin position="47"/>
        <end position="70"/>
    </location>
</feature>
<dbReference type="EC" id="7.2.1.3" evidence="11"/>
<evidence type="ECO:0000313" key="15">
    <source>
        <dbReference type="Proteomes" id="UP001162162"/>
    </source>
</evidence>